<reference evidence="6" key="1">
    <citation type="submission" date="2018-12" db="EMBL/GenBank/DDBJ databases">
        <authorList>
            <person name="Yazar S."/>
        </authorList>
    </citation>
    <scope>NUCLEOTIDE SEQUENCE [LARGE SCALE GENOMIC DNA]</scope>
</reference>
<dbReference type="InterPro" id="IPR003597">
    <property type="entry name" value="Ig_C1-set"/>
</dbReference>
<evidence type="ECO:0000259" key="4">
    <source>
        <dbReference type="PROSITE" id="PS50835"/>
    </source>
</evidence>
<keyword evidence="2" id="KW-0472">Membrane</keyword>
<dbReference type="Gene3D" id="2.60.40.10">
    <property type="entry name" value="Immunoglobulins"/>
    <property type="match status" value="2"/>
</dbReference>
<accession>A0A4X2KF20</accession>
<dbReference type="InterPro" id="IPR013106">
    <property type="entry name" value="Ig_V-set"/>
</dbReference>
<dbReference type="InterPro" id="IPR007110">
    <property type="entry name" value="Ig-like_dom"/>
</dbReference>
<feature type="domain" description="Ig-like" evidence="4">
    <location>
        <begin position="28"/>
        <end position="144"/>
    </location>
</feature>
<dbReference type="AlphaFoldDB" id="A0A4X2KF20"/>
<dbReference type="InterPro" id="IPR036179">
    <property type="entry name" value="Ig-like_dom_sf"/>
</dbReference>
<evidence type="ECO:0000256" key="3">
    <source>
        <dbReference type="SAM" id="SignalP"/>
    </source>
</evidence>
<keyword evidence="3" id="KW-0732">Signal</keyword>
<evidence type="ECO:0000256" key="1">
    <source>
        <dbReference type="ARBA" id="ARBA00023319"/>
    </source>
</evidence>
<proteinExistence type="predicted"/>
<reference evidence="5" key="2">
    <citation type="submission" date="2025-08" db="UniProtKB">
        <authorList>
            <consortium name="Ensembl"/>
        </authorList>
    </citation>
    <scope>IDENTIFICATION</scope>
</reference>
<evidence type="ECO:0000313" key="5">
    <source>
        <dbReference type="Ensembl" id="ENSVURP00010007997.1"/>
    </source>
</evidence>
<dbReference type="STRING" id="29139.ENSVURP00010007997"/>
<feature type="transmembrane region" description="Helical" evidence="2">
    <location>
        <begin position="189"/>
        <end position="207"/>
    </location>
</feature>
<dbReference type="PANTHER" id="PTHR23411">
    <property type="entry name" value="TAPASIN"/>
    <property type="match status" value="1"/>
</dbReference>
<dbReference type="InterPro" id="IPR050380">
    <property type="entry name" value="Immune_Resp_Modulators"/>
</dbReference>
<dbReference type="SUPFAM" id="SSF48726">
    <property type="entry name" value="Immunoglobulin"/>
    <property type="match status" value="2"/>
</dbReference>
<feature type="transmembrane region" description="Helical" evidence="2">
    <location>
        <begin position="48"/>
        <end position="73"/>
    </location>
</feature>
<evidence type="ECO:0000256" key="2">
    <source>
        <dbReference type="SAM" id="Phobius"/>
    </source>
</evidence>
<dbReference type="OrthoDB" id="9983389at2759"/>
<dbReference type="Pfam" id="PF07654">
    <property type="entry name" value="C1-set"/>
    <property type="match status" value="1"/>
</dbReference>
<dbReference type="InterPro" id="IPR013783">
    <property type="entry name" value="Ig-like_fold"/>
</dbReference>
<dbReference type="PROSITE" id="PS50835">
    <property type="entry name" value="IG_LIKE"/>
    <property type="match status" value="2"/>
</dbReference>
<evidence type="ECO:0000313" key="6">
    <source>
        <dbReference type="Proteomes" id="UP000314987"/>
    </source>
</evidence>
<dbReference type="Proteomes" id="UP000314987">
    <property type="component" value="Unassembled WGS sequence"/>
</dbReference>
<gene>
    <name evidence="5" type="primary">NCR3LG1</name>
</gene>
<keyword evidence="1" id="KW-0393">Immunoglobulin domain</keyword>
<feature type="signal peptide" evidence="3">
    <location>
        <begin position="1"/>
        <end position="24"/>
    </location>
</feature>
<reference evidence="5" key="3">
    <citation type="submission" date="2025-09" db="UniProtKB">
        <authorList>
            <consortium name="Ensembl"/>
        </authorList>
    </citation>
    <scope>IDENTIFICATION</scope>
</reference>
<keyword evidence="2" id="KW-1133">Transmembrane helix</keyword>
<dbReference type="RefSeq" id="XP_027708418.1">
    <property type="nucleotide sequence ID" value="XM_027852617.1"/>
</dbReference>
<sequence length="464" mass="52230">MVVARSFPAAAGMFLGVLLGPCGAQYAPGTLEMEMNGKAQMASLNTNVTIPCILYESGSVTLNISLIGVRWFLRRADSDKEDKVFEYNGGKQTQFRPGASISLSRLKKGNASLFLPFIQLQEGGEYRCEIIIPPTKEERTSRVDVVAQPSSIPLPPETEVEEKKVYIKNCTVAGFYPDSELVKTTVLEIIGNILPVICICFFVWILVEFLRKVAPVLSLLPETVQYLRHQEMKTFHFVIWDYRPKSLTLKLFLKTNSLNKKELLLCWRTQGMETEEKPESMQLMGSQAEFTLHLVVQALRYNVFGISGHLTVASDLSRFTEADLLLQVEHSALKIPLRRKIHLKVIAQPKLKKIRCSSVHLQPGESVTLTCRIHSFFPRAVKVSWYKEDRLMLEDIKTSEALETLEDGLLCSCTTKLEFSPHMEDLGKKFICKAEVEGGEPVERHWVLGALGESPSNGDHRESP</sequence>
<feature type="domain" description="Ig-like" evidence="4">
    <location>
        <begin position="349"/>
        <end position="435"/>
    </location>
</feature>
<organism evidence="5 6">
    <name type="scientific">Vombatus ursinus</name>
    <name type="common">Common wombat</name>
    <dbReference type="NCBI Taxonomy" id="29139"/>
    <lineage>
        <taxon>Eukaryota</taxon>
        <taxon>Metazoa</taxon>
        <taxon>Chordata</taxon>
        <taxon>Craniata</taxon>
        <taxon>Vertebrata</taxon>
        <taxon>Euteleostomi</taxon>
        <taxon>Mammalia</taxon>
        <taxon>Metatheria</taxon>
        <taxon>Diprotodontia</taxon>
        <taxon>Vombatidae</taxon>
        <taxon>Vombatus</taxon>
    </lineage>
</organism>
<dbReference type="Pfam" id="PF07686">
    <property type="entry name" value="V-set"/>
    <property type="match status" value="1"/>
</dbReference>
<keyword evidence="2" id="KW-0812">Transmembrane</keyword>
<dbReference type="Ensembl" id="ENSVURT00010009067.1">
    <property type="protein sequence ID" value="ENSVURP00010007997.1"/>
    <property type="gene ID" value="ENSVURG00010006183.1"/>
</dbReference>
<dbReference type="GeneID" id="114036186"/>
<dbReference type="CDD" id="cd00098">
    <property type="entry name" value="IgC1"/>
    <property type="match status" value="1"/>
</dbReference>
<dbReference type="GeneTree" id="ENSGT00940000163348"/>
<feature type="chain" id="PRO_5021420391" description="Ig-like domain-containing protein" evidence="3">
    <location>
        <begin position="25"/>
        <end position="464"/>
    </location>
</feature>
<dbReference type="CTD" id="374383"/>
<protein>
    <recommendedName>
        <fullName evidence="4">Ig-like domain-containing protein</fullName>
    </recommendedName>
</protein>
<keyword evidence="6" id="KW-1185">Reference proteome</keyword>
<name>A0A4X2KF20_VOMUR</name>